<dbReference type="PANTHER" id="PTHR15549:SF30">
    <property type="entry name" value="MID2 DOMAIN-CONTAINING PROTEIN"/>
    <property type="match status" value="1"/>
</dbReference>
<keyword evidence="4" id="KW-0472">Membrane</keyword>
<name>A0A5C6VJP2_9BURK</name>
<dbReference type="Proteomes" id="UP000321776">
    <property type="component" value="Unassembled WGS sequence"/>
</dbReference>
<feature type="region of interest" description="Disordered" evidence="5">
    <location>
        <begin position="191"/>
        <end position="266"/>
    </location>
</feature>
<evidence type="ECO:0000256" key="4">
    <source>
        <dbReference type="ARBA" id="ARBA00023136"/>
    </source>
</evidence>
<evidence type="ECO:0000313" key="9">
    <source>
        <dbReference type="Proteomes" id="UP001481677"/>
    </source>
</evidence>
<dbReference type="PANTHER" id="PTHR15549">
    <property type="entry name" value="PAIRED IMMUNOGLOBULIN-LIKE TYPE 2 RECEPTOR"/>
    <property type="match status" value="1"/>
</dbReference>
<dbReference type="InterPro" id="IPR038440">
    <property type="entry name" value="FimV_C_sf"/>
</dbReference>
<dbReference type="Gene3D" id="1.20.58.2200">
    <property type="match status" value="1"/>
</dbReference>
<dbReference type="EMBL" id="VOQS01000003">
    <property type="protein sequence ID" value="TXC83458.1"/>
    <property type="molecule type" value="Genomic_DNA"/>
</dbReference>
<evidence type="ECO:0000256" key="3">
    <source>
        <dbReference type="ARBA" id="ARBA00022989"/>
    </source>
</evidence>
<sequence>MTARFPILQAATRSGSQRIAAAVAIAFVGALSIPAGSYAQTAATGAASAASAASAPAGVNAGGAQFTVQPGQSLNDAAIAMTQSHDRTVLARAAKAIFDANPNAFMGHDPSRLRLGAVLNLPSVDTTGAPVGGAAAASAASDSAAQTAGGNGASAATSSAAPAAGVSAAAGAGASSAAATTTATATATATATPATQGASAPATAEATSSTPAAGAQPASGAAAPSASAASGTHSYTGSIQGSEPAATSPSALAANNGQPASQARPSSLQQLLALKNRVLMELQKHGIGKQPGPNENGAPATAATQPSNATPGASAPAHAAPSAAPSTSQPAGIPQEYLAAAGIAGAALVALLAGLTMRRRRKAARVQEEASAEITREDETPPVVPAAAEPFAVAPRDEAPSAAQTQPAPESHGVSAPAVAAAAYEAAASSTGPEHETETNPKPETFHTASAEAALDAASTLGADALPRESLDPAREEARAVEAAELEQAARERELTHNEAVAAPSAELSLDETPIHEPVEPHFVEPIGAPHEEPGAKSKPFVLDLGPAAGSAQLEPTFEQPIAPAAPPIQLSHVEPAAQHEQLIEPLPDTVGETHADTEDEGEATEPSSLPLGAPPPLEPAVPDEFPREAMRALDSIDDFALPPRTEPFASAAPVVTTLGSLATQPVVAPEITAQQAVPSHAPQAPAAADEIIAGTAGAAAVAGLGASRFGALKLDFDLELPPSPAQAVPSFTPAEIARIARNKLDLAAEYIDLGDVVGARTLINEVIESNDADSRADARALLSTLAPLS</sequence>
<feature type="compositionally biased region" description="Low complexity" evidence="5">
    <location>
        <begin position="191"/>
        <end position="232"/>
    </location>
</feature>
<feature type="compositionally biased region" description="Polar residues" evidence="5">
    <location>
        <begin position="233"/>
        <end position="266"/>
    </location>
</feature>
<comment type="caution">
    <text evidence="7">The sequence shown here is derived from an EMBL/GenBank/DDBJ whole genome shotgun (WGS) entry which is preliminary data.</text>
</comment>
<evidence type="ECO:0000313" key="6">
    <source>
        <dbReference type="EMBL" id="MEM5345758.1"/>
    </source>
</evidence>
<keyword evidence="3" id="KW-1133">Transmembrane helix</keyword>
<dbReference type="GO" id="GO:0071944">
    <property type="term" value="C:cell periphery"/>
    <property type="evidence" value="ECO:0007669"/>
    <property type="project" value="UniProtKB-ARBA"/>
</dbReference>
<evidence type="ECO:0000256" key="1">
    <source>
        <dbReference type="ARBA" id="ARBA00004167"/>
    </source>
</evidence>
<dbReference type="GO" id="GO:0016020">
    <property type="term" value="C:membrane"/>
    <property type="evidence" value="ECO:0007669"/>
    <property type="project" value="UniProtKB-SubCell"/>
</dbReference>
<gene>
    <name evidence="7" type="ORF">FRZ40_23985</name>
    <name evidence="6" type="ORF">V4C56_39825</name>
</gene>
<organism evidence="7 8">
    <name type="scientific">Paraburkholderia azotifigens</name>
    <dbReference type="NCBI Taxonomy" id="2057004"/>
    <lineage>
        <taxon>Bacteria</taxon>
        <taxon>Pseudomonadati</taxon>
        <taxon>Pseudomonadota</taxon>
        <taxon>Betaproteobacteria</taxon>
        <taxon>Burkholderiales</taxon>
        <taxon>Burkholderiaceae</taxon>
        <taxon>Paraburkholderia</taxon>
    </lineage>
</organism>
<evidence type="ECO:0000313" key="7">
    <source>
        <dbReference type="EMBL" id="TXC83458.1"/>
    </source>
</evidence>
<evidence type="ECO:0000256" key="5">
    <source>
        <dbReference type="SAM" id="MobiDB-lite"/>
    </source>
</evidence>
<feature type="compositionally biased region" description="Low complexity" evidence="5">
    <location>
        <begin position="309"/>
        <end position="331"/>
    </location>
</feature>
<evidence type="ECO:0000313" key="8">
    <source>
        <dbReference type="Proteomes" id="UP000321776"/>
    </source>
</evidence>
<dbReference type="Proteomes" id="UP001481677">
    <property type="component" value="Unassembled WGS sequence"/>
</dbReference>
<feature type="compositionally biased region" description="Basic and acidic residues" evidence="5">
    <location>
        <begin position="433"/>
        <end position="444"/>
    </location>
</feature>
<feature type="region of interest" description="Disordered" evidence="5">
    <location>
        <begin position="590"/>
        <end position="624"/>
    </location>
</feature>
<feature type="region of interest" description="Disordered" evidence="5">
    <location>
        <begin position="286"/>
        <end position="331"/>
    </location>
</feature>
<keyword evidence="9" id="KW-1185">Reference proteome</keyword>
<comment type="subcellular location">
    <subcellularLocation>
        <location evidence="1">Membrane</location>
        <topology evidence="1">Single-pass membrane protein</topology>
    </subcellularLocation>
</comment>
<keyword evidence="2" id="KW-0812">Transmembrane</keyword>
<evidence type="ECO:0000256" key="2">
    <source>
        <dbReference type="ARBA" id="ARBA00022692"/>
    </source>
</evidence>
<dbReference type="EMBL" id="JAZHGA010000053">
    <property type="protein sequence ID" value="MEM5345758.1"/>
    <property type="molecule type" value="Genomic_DNA"/>
</dbReference>
<dbReference type="RefSeq" id="WP_147235811.1">
    <property type="nucleotide sequence ID" value="NZ_JAZHFZ010000055.1"/>
</dbReference>
<dbReference type="NCBIfam" id="TIGR03504">
    <property type="entry name" value="FimV_Cterm"/>
    <property type="match status" value="1"/>
</dbReference>
<protein>
    <submittedName>
        <fullName evidence="6">FimV/HubP family polar landmark protein</fullName>
    </submittedName>
    <submittedName>
        <fullName evidence="7">Pilus assembly protein FimV</fullName>
    </submittedName>
</protein>
<reference evidence="7" key="2">
    <citation type="submission" date="2019-08" db="EMBL/GenBank/DDBJ databases">
        <authorList>
            <person name="Im W.-T."/>
        </authorList>
    </citation>
    <scope>NUCLEOTIDE SEQUENCE</scope>
    <source>
        <strain evidence="7">NF 2-5-3</strain>
    </source>
</reference>
<accession>A0A5C6VJP2</accession>
<dbReference type="InterPro" id="IPR020011">
    <property type="entry name" value="FimV_C"/>
</dbReference>
<dbReference type="InterPro" id="IPR051694">
    <property type="entry name" value="Immunoregulatory_rcpt-like"/>
</dbReference>
<proteinExistence type="predicted"/>
<feature type="region of interest" description="Disordered" evidence="5">
    <location>
        <begin position="396"/>
        <end position="444"/>
    </location>
</feature>
<feature type="compositionally biased region" description="Low complexity" evidence="5">
    <location>
        <begin position="416"/>
        <end position="428"/>
    </location>
</feature>
<reference evidence="6 9" key="3">
    <citation type="submission" date="2024-01" db="EMBL/GenBank/DDBJ databases">
        <title>The diversity of rhizobia nodulating Mimosa spp. in eleven states of Brazil covering several biomes is determined by host plant, location, and edaphic factors.</title>
        <authorList>
            <person name="Rouws L."/>
            <person name="Barauna A."/>
            <person name="Beukes C."/>
            <person name="De Faria S.M."/>
            <person name="Gross E."/>
            <person name="Dos Reis Junior F.B."/>
            <person name="Simon M."/>
            <person name="Maluk M."/>
            <person name="Odee D.W."/>
            <person name="Kenicer G."/>
            <person name="Young J.P.W."/>
            <person name="Reis V.M."/>
            <person name="Zilli J."/>
            <person name="James E.K."/>
        </authorList>
    </citation>
    <scope>NUCLEOTIDE SEQUENCE [LARGE SCALE GENOMIC DNA]</scope>
    <source>
        <strain evidence="6 9">JPY530</strain>
    </source>
</reference>
<dbReference type="AlphaFoldDB" id="A0A5C6VJP2"/>
<reference evidence="7 8" key="1">
    <citation type="journal article" date="2018" name="Int. J. Syst. Evol. Microbiol.">
        <title>Paraburkholderia azotifigens sp. nov., a nitrogen-fixing bacterium isolated from paddy soil.</title>
        <authorList>
            <person name="Choi G.M."/>
            <person name="Im W.T."/>
        </authorList>
    </citation>
    <scope>NUCLEOTIDE SEQUENCE [LARGE SCALE GENOMIC DNA]</scope>
    <source>
        <strain evidence="7 8">NF 2-5-3</strain>
    </source>
</reference>